<dbReference type="AlphaFoldDB" id="A0A0E3YZX5"/>
<dbReference type="PIRSF" id="PIRSF004982">
    <property type="entry name" value="SlP"/>
    <property type="match status" value="1"/>
</dbReference>
<keyword evidence="1" id="KW-0732">Signal</keyword>
<dbReference type="RefSeq" id="WP_052629956.1">
    <property type="nucleotide sequence ID" value="NZ_CP011144.1"/>
</dbReference>
<dbReference type="GO" id="GO:0019867">
    <property type="term" value="C:outer membrane"/>
    <property type="evidence" value="ECO:0007669"/>
    <property type="project" value="InterPro"/>
</dbReference>
<evidence type="ECO:0000256" key="1">
    <source>
        <dbReference type="SAM" id="SignalP"/>
    </source>
</evidence>
<reference evidence="2 3" key="1">
    <citation type="journal article" date="2015" name="Genome Announc.">
        <title>Complete Genome Sequence of Pseudoxanthomonas suwonensis Strain J1, a Cellulose-Degrading Bacterium Isolated from Leaf- and Wood-Enriched Soil.</title>
        <authorList>
            <person name="Hou L."/>
            <person name="Jiang J."/>
            <person name="Xu Z."/>
            <person name="Zhou Y."/>
            <person name="Leung F.C."/>
        </authorList>
    </citation>
    <scope>NUCLEOTIDE SEQUENCE [LARGE SCALE GENOMIC DNA]</scope>
    <source>
        <strain evidence="2 3">J1</strain>
    </source>
</reference>
<dbReference type="Proteomes" id="UP000033067">
    <property type="component" value="Chromosome"/>
</dbReference>
<dbReference type="PANTHER" id="PTHR37530">
    <property type="entry name" value="OUTER MEMBRANE PROTEIN SLP"/>
    <property type="match status" value="1"/>
</dbReference>
<dbReference type="Pfam" id="PF03843">
    <property type="entry name" value="Slp"/>
    <property type="match status" value="1"/>
</dbReference>
<proteinExistence type="predicted"/>
<name>A0A0E3YZX5_9GAMM</name>
<gene>
    <name evidence="2" type="ORF">WQ53_02050</name>
</gene>
<dbReference type="PATRIC" id="fig|314722.6.peg.434"/>
<keyword evidence="3" id="KW-1185">Reference proteome</keyword>
<dbReference type="InterPro" id="IPR004658">
    <property type="entry name" value="OMP_Slp"/>
</dbReference>
<dbReference type="OrthoDB" id="5295757at2"/>
<evidence type="ECO:0000313" key="2">
    <source>
        <dbReference type="EMBL" id="AKC85729.1"/>
    </source>
</evidence>
<organism evidence="2 3">
    <name type="scientific">Pseudoxanthomonas suwonensis</name>
    <dbReference type="NCBI Taxonomy" id="314722"/>
    <lineage>
        <taxon>Bacteria</taxon>
        <taxon>Pseudomonadati</taxon>
        <taxon>Pseudomonadota</taxon>
        <taxon>Gammaproteobacteria</taxon>
        <taxon>Lysobacterales</taxon>
        <taxon>Lysobacteraceae</taxon>
        <taxon>Pseudoxanthomonas</taxon>
    </lineage>
</organism>
<sequence>MSVRTSFRLVLAAAATALLGACATAPQPLQGSFLPVTPEQAVIGQQVGASVRWGGRIVQTTPGADSTCFQVVATPLNASGRPDSNAADNAQGRFVACRAGFYDPAVFTPGREVTFVGRVQDTESVRIGEYDYRLPRMAADVVYLWPIIREVRVVHDPWGPWGPWGPGPWGRWGWWGW</sequence>
<protein>
    <submittedName>
        <fullName evidence="2">Membrane protein</fullName>
    </submittedName>
</protein>
<feature type="chain" id="PRO_5002415836" evidence="1">
    <location>
        <begin position="24"/>
        <end position="177"/>
    </location>
</feature>
<dbReference type="EMBL" id="CP011144">
    <property type="protein sequence ID" value="AKC85729.1"/>
    <property type="molecule type" value="Genomic_DNA"/>
</dbReference>
<evidence type="ECO:0000313" key="3">
    <source>
        <dbReference type="Proteomes" id="UP000033067"/>
    </source>
</evidence>
<feature type="signal peptide" evidence="1">
    <location>
        <begin position="1"/>
        <end position="23"/>
    </location>
</feature>
<dbReference type="PANTHER" id="PTHR37530:SF1">
    <property type="entry name" value="OUTER MEMBRANE PROTEIN SLP"/>
    <property type="match status" value="1"/>
</dbReference>
<dbReference type="KEGG" id="psuw:WQ53_02050"/>
<accession>A0A0E3YZX5</accession>
<dbReference type="PROSITE" id="PS51257">
    <property type="entry name" value="PROKAR_LIPOPROTEIN"/>
    <property type="match status" value="1"/>
</dbReference>